<reference evidence="2 3" key="1">
    <citation type="submission" date="2024-09" db="EMBL/GenBank/DDBJ databases">
        <title>Rethinking Asexuality: The Enigmatic Case of Functional Sexual Genes in Lepraria (Stereocaulaceae).</title>
        <authorList>
            <person name="Doellman M."/>
            <person name="Sun Y."/>
            <person name="Barcenas-Pena A."/>
            <person name="Lumbsch H.T."/>
            <person name="Grewe F."/>
        </authorList>
    </citation>
    <scope>NUCLEOTIDE SEQUENCE [LARGE SCALE GENOMIC DNA]</scope>
    <source>
        <strain evidence="2 3">Mercado 3170</strain>
    </source>
</reference>
<organism evidence="2 3">
    <name type="scientific">Stereocaulon virgatum</name>
    <dbReference type="NCBI Taxonomy" id="373712"/>
    <lineage>
        <taxon>Eukaryota</taxon>
        <taxon>Fungi</taxon>
        <taxon>Dikarya</taxon>
        <taxon>Ascomycota</taxon>
        <taxon>Pezizomycotina</taxon>
        <taxon>Lecanoromycetes</taxon>
        <taxon>OSLEUM clade</taxon>
        <taxon>Lecanoromycetidae</taxon>
        <taxon>Lecanorales</taxon>
        <taxon>Lecanorineae</taxon>
        <taxon>Stereocaulaceae</taxon>
        <taxon>Stereocaulon</taxon>
    </lineage>
</organism>
<sequence length="623" mass="72210">MASILSYFKKLGFNTLRTVAKPTLRTLEPDQEAFMRRLIYSQDAVVSILQNQMRAQEENKEAEIKRGIDREYGNLSKLQKSVSDGLAGDNDKLRGWLDKEREKSNRSQQAAIKSEDENVVLTAKIRDLEAELDRSEKGRVREHDRLVKENTRAEDMYTREAMRWQMSYTGLEARMQEELKHAKNRRVYEEIRIARAERDNYIAELESQIETLRQGAEKSNRREGSLERQLYDSRKTVLEQSNRLVHVTDEVRKITKKLEKAEKALDEKNTTERLSQSTISSLTTKKGDLEREVSRLIVDNGIDREAYKIRAERWADEIADERVKAEVDRAVELERLRGKSRLDQALKSAVKRMNDDWNTMVEQRRTGWQSNQESLKKAISQIKELRNQCKTANDRAETATTSLNQVQQANEELQNSNKQLLIAHDRLESSLKQLQVAHNKLANELNAAREQVRKLTTNPAPSPSIDTSNRADQKRIKDLVQAVTEYRQLFSEFRTGSATDEWQDALGLILDTREVLEKVKSEVDRDGVTYSELQQIFTGATTSKDEVDLALCFIIEETWPHLRRHLRQAYHTMELVMETIRHSMPGAVTARDREKVLDVLTREWVNNLPENHQMDTDMGDAED</sequence>
<keyword evidence="3" id="KW-1185">Reference proteome</keyword>
<evidence type="ECO:0000313" key="2">
    <source>
        <dbReference type="EMBL" id="KAL2040836.1"/>
    </source>
</evidence>
<dbReference type="EMBL" id="JBEFKJ010000019">
    <property type="protein sequence ID" value="KAL2040836.1"/>
    <property type="molecule type" value="Genomic_DNA"/>
</dbReference>
<accession>A0ABR4A7F6</accession>
<evidence type="ECO:0000313" key="3">
    <source>
        <dbReference type="Proteomes" id="UP001590950"/>
    </source>
</evidence>
<keyword evidence="1" id="KW-0175">Coiled coil</keyword>
<dbReference type="Proteomes" id="UP001590950">
    <property type="component" value="Unassembled WGS sequence"/>
</dbReference>
<evidence type="ECO:0000256" key="1">
    <source>
        <dbReference type="SAM" id="Coils"/>
    </source>
</evidence>
<feature type="coiled-coil region" evidence="1">
    <location>
        <begin position="375"/>
        <end position="458"/>
    </location>
</feature>
<comment type="caution">
    <text evidence="2">The sequence shown here is derived from an EMBL/GenBank/DDBJ whole genome shotgun (WGS) entry which is preliminary data.</text>
</comment>
<gene>
    <name evidence="2" type="ORF">N7G274_006294</name>
</gene>
<feature type="coiled-coil region" evidence="1">
    <location>
        <begin position="202"/>
        <end position="271"/>
    </location>
</feature>
<proteinExistence type="predicted"/>
<feature type="coiled-coil region" evidence="1">
    <location>
        <begin position="111"/>
        <end position="138"/>
    </location>
</feature>
<protein>
    <submittedName>
        <fullName evidence="2">Uncharacterized protein</fullName>
    </submittedName>
</protein>
<name>A0ABR4A7F6_9LECA</name>